<keyword evidence="3" id="KW-1185">Reference proteome</keyword>
<dbReference type="KEGG" id="samy:DB32_000997"/>
<dbReference type="STRING" id="927083.DB32_000997"/>
<proteinExistence type="predicted"/>
<gene>
    <name evidence="2" type="ORF">DB32_000997</name>
</gene>
<feature type="region of interest" description="Disordered" evidence="1">
    <location>
        <begin position="30"/>
        <end position="60"/>
    </location>
</feature>
<protein>
    <submittedName>
        <fullName evidence="2">Uncharacterized protein</fullName>
    </submittedName>
</protein>
<evidence type="ECO:0000313" key="3">
    <source>
        <dbReference type="Proteomes" id="UP000034883"/>
    </source>
</evidence>
<dbReference type="EMBL" id="CP011125">
    <property type="protein sequence ID" value="AKF03848.1"/>
    <property type="molecule type" value="Genomic_DNA"/>
</dbReference>
<accession>A0A0F6VZU6</accession>
<evidence type="ECO:0000313" key="2">
    <source>
        <dbReference type="EMBL" id="AKF03848.1"/>
    </source>
</evidence>
<name>A0A0F6VZU6_9BACT</name>
<sequence length="106" mass="11611">MRSRASSADGVDVIAARALSRRVLERTIDARAVAEDPEPASTDGRAPRPSRRERRSSAPVCVAPRVEHASRIVRREAFRRRWRALARAARALLGPTRTAGSDRGTG</sequence>
<dbReference type="AlphaFoldDB" id="A0A0F6VZU6"/>
<organism evidence="2 3">
    <name type="scientific">Sandaracinus amylolyticus</name>
    <dbReference type="NCBI Taxonomy" id="927083"/>
    <lineage>
        <taxon>Bacteria</taxon>
        <taxon>Pseudomonadati</taxon>
        <taxon>Myxococcota</taxon>
        <taxon>Polyangia</taxon>
        <taxon>Polyangiales</taxon>
        <taxon>Sandaracinaceae</taxon>
        <taxon>Sandaracinus</taxon>
    </lineage>
</organism>
<reference evidence="2 3" key="1">
    <citation type="submission" date="2015-03" db="EMBL/GenBank/DDBJ databases">
        <title>Genome assembly of Sandaracinus amylolyticus DSM 53668.</title>
        <authorList>
            <person name="Sharma G."/>
            <person name="Subramanian S."/>
        </authorList>
    </citation>
    <scope>NUCLEOTIDE SEQUENCE [LARGE SCALE GENOMIC DNA]</scope>
    <source>
        <strain evidence="2 3">DSM 53668</strain>
    </source>
</reference>
<dbReference type="Proteomes" id="UP000034883">
    <property type="component" value="Chromosome"/>
</dbReference>
<evidence type="ECO:0000256" key="1">
    <source>
        <dbReference type="SAM" id="MobiDB-lite"/>
    </source>
</evidence>